<keyword evidence="2" id="KW-1185">Reference proteome</keyword>
<accession>A0A284VMV2</accession>
<dbReference type="Proteomes" id="UP000218615">
    <property type="component" value="Unassembled WGS sequence"/>
</dbReference>
<dbReference type="EMBL" id="FZMP01000097">
    <property type="protein sequence ID" value="SNQ60533.1"/>
    <property type="molecule type" value="Genomic_DNA"/>
</dbReference>
<proteinExistence type="predicted"/>
<sequence length="49" mass="5743">MFFIINLKRLNVNKYILTLPKMNASLLIDRIIFAFNYNGNKILLPELTS</sequence>
<dbReference type="AlphaFoldDB" id="A0A284VMV2"/>
<gene>
    <name evidence="1" type="ORF">MNV_1860008</name>
</gene>
<name>A0A284VMV2_9EURY</name>
<protein>
    <submittedName>
        <fullName evidence="1">Uncharacterized protein</fullName>
    </submittedName>
</protein>
<reference evidence="2" key="1">
    <citation type="submission" date="2017-06" db="EMBL/GenBank/DDBJ databases">
        <authorList>
            <person name="Cremers G."/>
        </authorList>
    </citation>
    <scope>NUCLEOTIDE SEQUENCE [LARGE SCALE GENOMIC DNA]</scope>
</reference>
<organism evidence="1 2">
    <name type="scientific">Candidatus Methanoperedens nitratireducens</name>
    <dbReference type="NCBI Taxonomy" id="1392998"/>
    <lineage>
        <taxon>Archaea</taxon>
        <taxon>Methanobacteriati</taxon>
        <taxon>Methanobacteriota</taxon>
        <taxon>Stenosarchaea group</taxon>
        <taxon>Methanomicrobia</taxon>
        <taxon>Methanosarcinales</taxon>
        <taxon>ANME-2 cluster</taxon>
        <taxon>Candidatus Methanoperedentaceae</taxon>
        <taxon>Candidatus Methanoperedens</taxon>
    </lineage>
</organism>
<evidence type="ECO:0000313" key="2">
    <source>
        <dbReference type="Proteomes" id="UP000218615"/>
    </source>
</evidence>
<evidence type="ECO:0000313" key="1">
    <source>
        <dbReference type="EMBL" id="SNQ60533.1"/>
    </source>
</evidence>